<dbReference type="PANTHER" id="PTHR32440">
    <property type="entry name" value="PHOSPHATASE DCR2-RELATED-RELATED"/>
    <property type="match status" value="1"/>
</dbReference>
<dbReference type="SUPFAM" id="SSF56300">
    <property type="entry name" value="Metallo-dependent phosphatases"/>
    <property type="match status" value="1"/>
</dbReference>
<dbReference type="Pfam" id="PF00149">
    <property type="entry name" value="Metallophos"/>
    <property type="match status" value="1"/>
</dbReference>
<dbReference type="InterPro" id="IPR029052">
    <property type="entry name" value="Metallo-depent_PP-like"/>
</dbReference>
<protein>
    <submittedName>
        <fullName evidence="2">Calcineurin-like phosphoesterase</fullName>
    </submittedName>
</protein>
<dbReference type="GO" id="GO:0005737">
    <property type="term" value="C:cytoplasm"/>
    <property type="evidence" value="ECO:0007669"/>
    <property type="project" value="TreeGrafter"/>
</dbReference>
<comment type="caution">
    <text evidence="2">The sequence shown here is derived from an EMBL/GenBank/DDBJ whole genome shotgun (WGS) entry which is preliminary data.</text>
</comment>
<dbReference type="CDD" id="cd07383">
    <property type="entry name" value="MPP_Dcr2"/>
    <property type="match status" value="1"/>
</dbReference>
<feature type="domain" description="Calcineurin-like phosphoesterase" evidence="1">
    <location>
        <begin position="10"/>
        <end position="270"/>
    </location>
</feature>
<dbReference type="AlphaFoldDB" id="A0A1E3A8L4"/>
<dbReference type="RefSeq" id="WP_069151491.1">
    <property type="nucleotide sequence ID" value="NZ_MCGH01000002.1"/>
</dbReference>
<organism evidence="2 3">
    <name type="scientific">Eisenbergiella tayi</name>
    <dbReference type="NCBI Taxonomy" id="1432052"/>
    <lineage>
        <taxon>Bacteria</taxon>
        <taxon>Bacillati</taxon>
        <taxon>Bacillota</taxon>
        <taxon>Clostridia</taxon>
        <taxon>Lachnospirales</taxon>
        <taxon>Lachnospiraceae</taxon>
        <taxon>Eisenbergiella</taxon>
    </lineage>
</organism>
<evidence type="ECO:0000313" key="3">
    <source>
        <dbReference type="Proteomes" id="UP000094067"/>
    </source>
</evidence>
<accession>A0A1E3A8L4</accession>
<name>A0A1E3A8L4_9FIRM</name>
<dbReference type="Gene3D" id="3.60.21.10">
    <property type="match status" value="1"/>
</dbReference>
<dbReference type="InterPro" id="IPR004843">
    <property type="entry name" value="Calcineurin-like_PHP"/>
</dbReference>
<dbReference type="Proteomes" id="UP000094067">
    <property type="component" value="Unassembled WGS sequence"/>
</dbReference>
<evidence type="ECO:0000259" key="1">
    <source>
        <dbReference type="Pfam" id="PF00149"/>
    </source>
</evidence>
<sequence>MKFREDGTFHILHITDIQEIPEVAEDTLTLMRRALDAAKPDLVVFTGDQLKGYSKKFRKKPGQVEKTINRIMEPVVSRGIPFAVTFGNHDEQSGMTNDEQMEIYRNIPGCVDWLNSRGQEILHGTEEGTFAVGIRNFEETQTVMAVYLMDSRGDAPGGGYQTLNPRQVFWYKGARDTFEQEHGRLIPGIVFQHIPMPEYYRLLKKTDKKTKGAVRTYRTHANEYYVLDPEKYRNGSFKEAVSIPDNNAREFESFREKGDIFAVYCGHDHRNSFVGNCGGLDLGYTPSCGFNEYGDGVNRAAREFIFHEEDPAAYETRLLTYKDLVGGKPSRPFRDFAYSHIPATKEEAVAKIKKYLLFTGLAIAGVQAVRSVYKRRKK</sequence>
<dbReference type="EMBL" id="MCGH01000002">
    <property type="protein sequence ID" value="ODM05115.1"/>
    <property type="molecule type" value="Genomic_DNA"/>
</dbReference>
<reference evidence="2 3" key="1">
    <citation type="submission" date="2016-07" db="EMBL/GenBank/DDBJ databases">
        <title>Characterization of isolates of Eisenbergiella tayi derived from blood cultures, using whole genome sequencing.</title>
        <authorList>
            <person name="Burdz T."/>
            <person name="Wiebe D."/>
            <person name="Huynh C."/>
            <person name="Bernard K."/>
        </authorList>
    </citation>
    <scope>NUCLEOTIDE SEQUENCE [LARGE SCALE GENOMIC DNA]</scope>
    <source>
        <strain evidence="2 3">NML 110608</strain>
    </source>
</reference>
<proteinExistence type="predicted"/>
<evidence type="ECO:0000313" key="2">
    <source>
        <dbReference type="EMBL" id="ODM05115.1"/>
    </source>
</evidence>
<dbReference type="GO" id="GO:0016788">
    <property type="term" value="F:hydrolase activity, acting on ester bonds"/>
    <property type="evidence" value="ECO:0007669"/>
    <property type="project" value="TreeGrafter"/>
</dbReference>
<dbReference type="PATRIC" id="fig|1432052.4.peg.1124"/>
<gene>
    <name evidence="2" type="ORF">BEI61_00998</name>
</gene>